<feature type="non-terminal residue" evidence="1">
    <location>
        <position position="1"/>
    </location>
</feature>
<reference evidence="1" key="1">
    <citation type="submission" date="2021-06" db="EMBL/GenBank/DDBJ databases">
        <authorList>
            <person name="Kallberg Y."/>
            <person name="Tangrot J."/>
            <person name="Rosling A."/>
        </authorList>
    </citation>
    <scope>NUCLEOTIDE SEQUENCE</scope>
    <source>
        <strain evidence="1">87-6 pot B 2015</strain>
    </source>
</reference>
<sequence length="71" mass="7978">KARLTIGQNAISSDKPIIPHQIYDEIMEYYMKDALTIMTTTYYPDSFGLVFRGSCDGMNSLINHSSGQTNI</sequence>
<accession>A0A9N9HCY8</accession>
<comment type="caution">
    <text evidence="1">The sequence shown here is derived from an EMBL/GenBank/DDBJ whole genome shotgun (WGS) entry which is preliminary data.</text>
</comment>
<keyword evidence="2" id="KW-1185">Reference proteome</keyword>
<dbReference type="EMBL" id="CAJVPP010005859">
    <property type="protein sequence ID" value="CAG8670835.1"/>
    <property type="molecule type" value="Genomic_DNA"/>
</dbReference>
<organism evidence="1 2">
    <name type="scientific">Funneliformis mosseae</name>
    <name type="common">Endomycorrhizal fungus</name>
    <name type="synonym">Glomus mosseae</name>
    <dbReference type="NCBI Taxonomy" id="27381"/>
    <lineage>
        <taxon>Eukaryota</taxon>
        <taxon>Fungi</taxon>
        <taxon>Fungi incertae sedis</taxon>
        <taxon>Mucoromycota</taxon>
        <taxon>Glomeromycotina</taxon>
        <taxon>Glomeromycetes</taxon>
        <taxon>Glomerales</taxon>
        <taxon>Glomeraceae</taxon>
        <taxon>Funneliformis</taxon>
    </lineage>
</organism>
<dbReference type="Proteomes" id="UP000789375">
    <property type="component" value="Unassembled WGS sequence"/>
</dbReference>
<dbReference type="AlphaFoldDB" id="A0A9N9HCY8"/>
<evidence type="ECO:0000313" key="1">
    <source>
        <dbReference type="EMBL" id="CAG8670835.1"/>
    </source>
</evidence>
<evidence type="ECO:0000313" key="2">
    <source>
        <dbReference type="Proteomes" id="UP000789375"/>
    </source>
</evidence>
<protein>
    <submittedName>
        <fullName evidence="1">13712_t:CDS:1</fullName>
    </submittedName>
</protein>
<gene>
    <name evidence="1" type="ORF">FMOSSE_LOCUS12401</name>
</gene>
<proteinExistence type="predicted"/>
<name>A0A9N9HCY8_FUNMO</name>